<dbReference type="EMBL" id="JAAGWF010000002">
    <property type="protein sequence ID" value="NEK56561.1"/>
    <property type="molecule type" value="Genomic_DNA"/>
</dbReference>
<accession>A0A7K3VV98</accession>
<proteinExistence type="predicted"/>
<organism evidence="5 6">
    <name type="scientific">Geodermatophilus sabuli</name>
    <dbReference type="NCBI Taxonomy" id="1564158"/>
    <lineage>
        <taxon>Bacteria</taxon>
        <taxon>Bacillati</taxon>
        <taxon>Actinomycetota</taxon>
        <taxon>Actinomycetes</taxon>
        <taxon>Geodermatophilales</taxon>
        <taxon>Geodermatophilaceae</taxon>
        <taxon>Geodermatophilus</taxon>
    </lineage>
</organism>
<keyword evidence="2" id="KW-0663">Pyridoxal phosphate</keyword>
<evidence type="ECO:0000313" key="5">
    <source>
        <dbReference type="EMBL" id="NEK56561.1"/>
    </source>
</evidence>
<dbReference type="InterPro" id="IPR036052">
    <property type="entry name" value="TrpB-like_PALP_sf"/>
</dbReference>
<dbReference type="InterPro" id="IPR001926">
    <property type="entry name" value="TrpB-like_PALP"/>
</dbReference>
<dbReference type="GO" id="GO:1901605">
    <property type="term" value="P:alpha-amino acid metabolic process"/>
    <property type="evidence" value="ECO:0007669"/>
    <property type="project" value="UniProtKB-ARBA"/>
</dbReference>
<protein>
    <submittedName>
        <fullName evidence="5">PLP-dependent cysteine synthase family protein</fullName>
    </submittedName>
</protein>
<evidence type="ECO:0000256" key="2">
    <source>
        <dbReference type="ARBA" id="ARBA00022898"/>
    </source>
</evidence>
<dbReference type="Pfam" id="PF00291">
    <property type="entry name" value="PALP"/>
    <property type="match status" value="1"/>
</dbReference>
<dbReference type="CDD" id="cd01561">
    <property type="entry name" value="CBS_like"/>
    <property type="match status" value="1"/>
</dbReference>
<evidence type="ECO:0000256" key="1">
    <source>
        <dbReference type="ARBA" id="ARBA00001933"/>
    </source>
</evidence>
<dbReference type="Proteomes" id="UP000470246">
    <property type="component" value="Unassembled WGS sequence"/>
</dbReference>
<dbReference type="PANTHER" id="PTHR10314">
    <property type="entry name" value="CYSTATHIONINE BETA-SYNTHASE"/>
    <property type="match status" value="1"/>
</dbReference>
<evidence type="ECO:0000259" key="4">
    <source>
        <dbReference type="Pfam" id="PF00291"/>
    </source>
</evidence>
<feature type="region of interest" description="Disordered" evidence="3">
    <location>
        <begin position="1"/>
        <end position="22"/>
    </location>
</feature>
<comment type="caution">
    <text evidence="5">The sequence shown here is derived from an EMBL/GenBank/DDBJ whole genome shotgun (WGS) entry which is preliminary data.</text>
</comment>
<comment type="cofactor">
    <cofactor evidence="1">
        <name>pyridoxal 5'-phosphate</name>
        <dbReference type="ChEBI" id="CHEBI:597326"/>
    </cofactor>
</comment>
<dbReference type="SUPFAM" id="SSF53686">
    <property type="entry name" value="Tryptophan synthase beta subunit-like PLP-dependent enzymes"/>
    <property type="match status" value="1"/>
</dbReference>
<sequence>MLPPSRLESRCGPGSGHGAEESVVAQGRSSLVERASWLLRLPLETPTIPFEDEASGCTLWLKLDHLLPSGCTKDRMATSIVAHAIASGEVSPSTVVVEASSGSTSIALSMVCATVGVSFRAYMPKTVSGERVLMIRRLGGDVVLTPAEQGMDGAVAAMLRDCGTESDLYAARQFENPRNVFAHRHSTGPELIQQVGVRLHGFVAGVGTGGTLMGVAHALRDHGYDTVVAQALPTAAEAHRPLVGGIPGIVEGMSRLLDPDAVGLDEAVLVPEAEAMSTAREFGRRGLGIGPSSGLNIAAARRLAARLGPGHHVGTVLPDRMERYFSTALFDDVAAEL</sequence>
<dbReference type="Gene3D" id="3.40.50.1100">
    <property type="match status" value="2"/>
</dbReference>
<keyword evidence="6" id="KW-1185">Reference proteome</keyword>
<reference evidence="5 6" key="1">
    <citation type="submission" date="2020-02" db="EMBL/GenBank/DDBJ databases">
        <title>Geodermatophilus sabuli CPCC 205279 I12A-02694.</title>
        <authorList>
            <person name="Jiang Z."/>
        </authorList>
    </citation>
    <scope>NUCLEOTIDE SEQUENCE [LARGE SCALE GENOMIC DNA]</scope>
    <source>
        <strain evidence="5 6">I12A-02694</strain>
    </source>
</reference>
<evidence type="ECO:0000256" key="3">
    <source>
        <dbReference type="SAM" id="MobiDB-lite"/>
    </source>
</evidence>
<name>A0A7K3VV98_9ACTN</name>
<gene>
    <name evidence="5" type="ORF">GCU56_01555</name>
</gene>
<evidence type="ECO:0000313" key="6">
    <source>
        <dbReference type="Proteomes" id="UP000470246"/>
    </source>
</evidence>
<feature type="domain" description="Tryptophan synthase beta chain-like PALP" evidence="4">
    <location>
        <begin position="44"/>
        <end position="319"/>
    </location>
</feature>
<dbReference type="AlphaFoldDB" id="A0A7K3VV98"/>
<dbReference type="InterPro" id="IPR050214">
    <property type="entry name" value="Cys_Synth/Cystath_Beta-Synth"/>
</dbReference>